<name>A0A7X8TP18_9VIBR</name>
<accession>A0A7X8TP18</accession>
<dbReference type="AlphaFoldDB" id="A0A7X8TP18"/>
<evidence type="ECO:0000313" key="2">
    <source>
        <dbReference type="Proteomes" id="UP000535589"/>
    </source>
</evidence>
<gene>
    <name evidence="1" type="ORF">HGP28_05185</name>
</gene>
<comment type="caution">
    <text evidence="1">The sequence shown here is derived from an EMBL/GenBank/DDBJ whole genome shotgun (WGS) entry which is preliminary data.</text>
</comment>
<dbReference type="Proteomes" id="UP000535589">
    <property type="component" value="Unassembled WGS sequence"/>
</dbReference>
<dbReference type="RefSeq" id="WP_168835400.1">
    <property type="nucleotide sequence ID" value="NZ_JABAIK010000004.1"/>
</dbReference>
<dbReference type="EMBL" id="JABAIK010000004">
    <property type="protein sequence ID" value="NLS12290.1"/>
    <property type="molecule type" value="Genomic_DNA"/>
</dbReference>
<protein>
    <submittedName>
        <fullName evidence="1">DUF721 domain-containing protein</fullName>
    </submittedName>
</protein>
<reference evidence="1 2" key="1">
    <citation type="submission" date="2020-04" db="EMBL/GenBank/DDBJ databases">
        <title>Vibrio sp. SM6, a novel species isolated from seawater.</title>
        <authorList>
            <person name="Wang X."/>
        </authorList>
    </citation>
    <scope>NUCLEOTIDE SEQUENCE [LARGE SCALE GENOMIC DNA]</scope>
    <source>
        <strain evidence="1 2">SM6</strain>
    </source>
</reference>
<organism evidence="1 2">
    <name type="scientific">Vibrio agarilyticus</name>
    <dbReference type="NCBI Taxonomy" id="2726741"/>
    <lineage>
        <taxon>Bacteria</taxon>
        <taxon>Pseudomonadati</taxon>
        <taxon>Pseudomonadota</taxon>
        <taxon>Gammaproteobacteria</taxon>
        <taxon>Vibrionales</taxon>
        <taxon>Vibrionaceae</taxon>
        <taxon>Vibrio</taxon>
    </lineage>
</organism>
<sequence>MRDHRPTDAETLLSARHLGQMQAHAKTILALNEALQTLLPTSMAIHCRAANVREGRLVVEVASAALRMKLEYERLSLLSQLRLKGFAHLVSLELKINPALYRGENGAATLTEHKPREPLSTVAADYLLSLTPVASEGIQKRLRNIAALAQRHSD</sequence>
<dbReference type="InterPro" id="IPR007922">
    <property type="entry name" value="DciA-like"/>
</dbReference>
<proteinExistence type="predicted"/>
<evidence type="ECO:0000313" key="1">
    <source>
        <dbReference type="EMBL" id="NLS12290.1"/>
    </source>
</evidence>
<keyword evidence="2" id="KW-1185">Reference proteome</keyword>
<dbReference type="Pfam" id="PF05258">
    <property type="entry name" value="DciA"/>
    <property type="match status" value="1"/>
</dbReference>